<keyword evidence="14" id="KW-1185">Reference proteome</keyword>
<dbReference type="Proteomes" id="UP000736335">
    <property type="component" value="Unassembled WGS sequence"/>
</dbReference>
<evidence type="ECO:0000313" key="13">
    <source>
        <dbReference type="EMBL" id="KAF9792531.1"/>
    </source>
</evidence>
<dbReference type="GO" id="GO:0005789">
    <property type="term" value="C:endoplasmic reticulum membrane"/>
    <property type="evidence" value="ECO:0007669"/>
    <property type="project" value="UniProtKB-SubCell"/>
</dbReference>
<evidence type="ECO:0000313" key="14">
    <source>
        <dbReference type="Proteomes" id="UP000736335"/>
    </source>
</evidence>
<name>A0A9P6HQG4_9AGAM</name>
<evidence type="ECO:0000256" key="11">
    <source>
        <dbReference type="SAM" id="MobiDB-lite"/>
    </source>
</evidence>
<feature type="coiled-coil region" evidence="10">
    <location>
        <begin position="216"/>
        <end position="243"/>
    </location>
</feature>
<evidence type="ECO:0000256" key="4">
    <source>
        <dbReference type="ARBA" id="ARBA00022692"/>
    </source>
</evidence>
<evidence type="ECO:0000256" key="8">
    <source>
        <dbReference type="ARBA" id="ARBA00022989"/>
    </source>
</evidence>
<keyword evidence="4 12" id="KW-0812">Transmembrane</keyword>
<dbReference type="EMBL" id="WIUZ02000001">
    <property type="protein sequence ID" value="KAF9792531.1"/>
    <property type="molecule type" value="Genomic_DNA"/>
</dbReference>
<keyword evidence="6" id="KW-0931">ER-Golgi transport</keyword>
<organism evidence="13 14">
    <name type="scientific">Thelephora terrestris</name>
    <dbReference type="NCBI Taxonomy" id="56493"/>
    <lineage>
        <taxon>Eukaryota</taxon>
        <taxon>Fungi</taxon>
        <taxon>Dikarya</taxon>
        <taxon>Basidiomycota</taxon>
        <taxon>Agaricomycotina</taxon>
        <taxon>Agaricomycetes</taxon>
        <taxon>Thelephorales</taxon>
        <taxon>Thelephoraceae</taxon>
        <taxon>Thelephora</taxon>
    </lineage>
</organism>
<gene>
    <name evidence="13" type="ORF">BJ322DRAFT_1029759</name>
</gene>
<sequence>MSHEQLVHDRINLYRLVRRLEKSVAEEGWHNPGDLKDSEPFPHAVWIRTQGTLGKIRHAKSLLKNVELENQIQEWDFDYDDVRTRLIRLEGVVSEVNKKCAPTPRRPPPILPLMSQPVDEPEKVTAELPPPYQEGDEVVEDPTSPKPTPPTPEDLPITDDLLAAPSEKLPSPTSSSRRVPLSTTAVHEELSAQLAQMATQLKRNAIHFSDTLAKDQAVVEETKLKLESNFDELQKERTRLRDHSGKSRGTTWLTAFSVIAVLVSFFVMFFIIRFTRW</sequence>
<accession>A0A9P6HQG4</accession>
<keyword evidence="9 12" id="KW-0472">Membrane</keyword>
<keyword evidence="5" id="KW-0256">Endoplasmic reticulum</keyword>
<feature type="transmembrane region" description="Helical" evidence="12">
    <location>
        <begin position="252"/>
        <end position="272"/>
    </location>
</feature>
<dbReference type="GO" id="GO:0006890">
    <property type="term" value="P:retrograde vesicle-mediated transport, Golgi to endoplasmic reticulum"/>
    <property type="evidence" value="ECO:0007669"/>
    <property type="project" value="TreeGrafter"/>
</dbReference>
<evidence type="ECO:0008006" key="15">
    <source>
        <dbReference type="Google" id="ProtNLM"/>
    </source>
</evidence>
<dbReference type="GO" id="GO:0015031">
    <property type="term" value="P:protein transport"/>
    <property type="evidence" value="ECO:0007669"/>
    <property type="project" value="UniProtKB-KW"/>
</dbReference>
<protein>
    <recommendedName>
        <fullName evidence="15">Vesicle transport protein USE1</fullName>
    </recommendedName>
</protein>
<dbReference type="PANTHER" id="PTHR13050">
    <property type="entry name" value="USE1-LIKE PROTEIN"/>
    <property type="match status" value="1"/>
</dbReference>
<dbReference type="CDD" id="cd15860">
    <property type="entry name" value="SNARE_USE1"/>
    <property type="match status" value="1"/>
</dbReference>
<dbReference type="Pfam" id="PF09753">
    <property type="entry name" value="Use1"/>
    <property type="match status" value="1"/>
</dbReference>
<keyword evidence="10" id="KW-0175">Coiled coil</keyword>
<keyword evidence="7" id="KW-0653">Protein transport</keyword>
<evidence type="ECO:0000256" key="9">
    <source>
        <dbReference type="ARBA" id="ARBA00023136"/>
    </source>
</evidence>
<dbReference type="GO" id="GO:0031201">
    <property type="term" value="C:SNARE complex"/>
    <property type="evidence" value="ECO:0007669"/>
    <property type="project" value="TreeGrafter"/>
</dbReference>
<evidence type="ECO:0000256" key="5">
    <source>
        <dbReference type="ARBA" id="ARBA00022824"/>
    </source>
</evidence>
<reference evidence="13" key="2">
    <citation type="submission" date="2020-11" db="EMBL/GenBank/DDBJ databases">
        <authorList>
            <consortium name="DOE Joint Genome Institute"/>
            <person name="Kuo A."/>
            <person name="Miyauchi S."/>
            <person name="Kiss E."/>
            <person name="Drula E."/>
            <person name="Kohler A."/>
            <person name="Sanchez-Garcia M."/>
            <person name="Andreopoulos B."/>
            <person name="Barry K.W."/>
            <person name="Bonito G."/>
            <person name="Buee M."/>
            <person name="Carver A."/>
            <person name="Chen C."/>
            <person name="Cichocki N."/>
            <person name="Clum A."/>
            <person name="Culley D."/>
            <person name="Crous P.W."/>
            <person name="Fauchery L."/>
            <person name="Girlanda M."/>
            <person name="Hayes R."/>
            <person name="Keri Z."/>
            <person name="Labutti K."/>
            <person name="Lipzen A."/>
            <person name="Lombard V."/>
            <person name="Magnuson J."/>
            <person name="Maillard F."/>
            <person name="Morin E."/>
            <person name="Murat C."/>
            <person name="Nolan M."/>
            <person name="Ohm R."/>
            <person name="Pangilinan J."/>
            <person name="Pereira M."/>
            <person name="Perotto S."/>
            <person name="Peter M."/>
            <person name="Riley R."/>
            <person name="Sitrit Y."/>
            <person name="Stielow B."/>
            <person name="Szollosi G."/>
            <person name="Zifcakova L."/>
            <person name="Stursova M."/>
            <person name="Spatafora J.W."/>
            <person name="Tedersoo L."/>
            <person name="Vaario L.-M."/>
            <person name="Yamada A."/>
            <person name="Yan M."/>
            <person name="Wang P."/>
            <person name="Xu J."/>
            <person name="Bruns T."/>
            <person name="Baldrian P."/>
            <person name="Vilgalys R."/>
            <person name="Henrissat B."/>
            <person name="Grigoriev I.V."/>
            <person name="Hibbett D."/>
            <person name="Nagy L.G."/>
            <person name="Martin F.M."/>
        </authorList>
    </citation>
    <scope>NUCLEOTIDE SEQUENCE</scope>
    <source>
        <strain evidence="13">UH-Tt-Lm1</strain>
    </source>
</reference>
<keyword evidence="8 12" id="KW-1133">Transmembrane helix</keyword>
<comment type="subcellular location">
    <subcellularLocation>
        <location evidence="1">Endoplasmic reticulum membrane</location>
        <topology evidence="1">Single-pass type IV membrane protein</topology>
    </subcellularLocation>
</comment>
<dbReference type="GO" id="GO:0005484">
    <property type="term" value="F:SNAP receptor activity"/>
    <property type="evidence" value="ECO:0007669"/>
    <property type="project" value="TreeGrafter"/>
</dbReference>
<dbReference type="OrthoDB" id="4506189at2759"/>
<evidence type="ECO:0000256" key="6">
    <source>
        <dbReference type="ARBA" id="ARBA00022892"/>
    </source>
</evidence>
<reference evidence="13" key="1">
    <citation type="journal article" date="2020" name="Nat. Commun.">
        <title>Large-scale genome sequencing of mycorrhizal fungi provides insights into the early evolution of symbiotic traits.</title>
        <authorList>
            <person name="Miyauchi S."/>
            <person name="Kiss E."/>
            <person name="Kuo A."/>
            <person name="Drula E."/>
            <person name="Kohler A."/>
            <person name="Sanchez-Garcia M."/>
            <person name="Morin E."/>
            <person name="Andreopoulos B."/>
            <person name="Barry K.W."/>
            <person name="Bonito G."/>
            <person name="Buee M."/>
            <person name="Carver A."/>
            <person name="Chen C."/>
            <person name="Cichocki N."/>
            <person name="Clum A."/>
            <person name="Culley D."/>
            <person name="Crous P.W."/>
            <person name="Fauchery L."/>
            <person name="Girlanda M."/>
            <person name="Hayes R.D."/>
            <person name="Keri Z."/>
            <person name="LaButti K."/>
            <person name="Lipzen A."/>
            <person name="Lombard V."/>
            <person name="Magnuson J."/>
            <person name="Maillard F."/>
            <person name="Murat C."/>
            <person name="Nolan M."/>
            <person name="Ohm R.A."/>
            <person name="Pangilinan J."/>
            <person name="Pereira M.F."/>
            <person name="Perotto S."/>
            <person name="Peter M."/>
            <person name="Pfister S."/>
            <person name="Riley R."/>
            <person name="Sitrit Y."/>
            <person name="Stielow J.B."/>
            <person name="Szollosi G."/>
            <person name="Zifcakova L."/>
            <person name="Stursova M."/>
            <person name="Spatafora J.W."/>
            <person name="Tedersoo L."/>
            <person name="Vaario L.M."/>
            <person name="Yamada A."/>
            <person name="Yan M."/>
            <person name="Wang P."/>
            <person name="Xu J."/>
            <person name="Bruns T."/>
            <person name="Baldrian P."/>
            <person name="Vilgalys R."/>
            <person name="Dunand C."/>
            <person name="Henrissat B."/>
            <person name="Grigoriev I.V."/>
            <person name="Hibbett D."/>
            <person name="Nagy L.G."/>
            <person name="Martin F.M."/>
        </authorList>
    </citation>
    <scope>NUCLEOTIDE SEQUENCE</scope>
    <source>
        <strain evidence="13">UH-Tt-Lm1</strain>
    </source>
</reference>
<evidence type="ECO:0000256" key="7">
    <source>
        <dbReference type="ARBA" id="ARBA00022927"/>
    </source>
</evidence>
<evidence type="ECO:0000256" key="10">
    <source>
        <dbReference type="SAM" id="Coils"/>
    </source>
</evidence>
<dbReference type="AlphaFoldDB" id="A0A9P6HQG4"/>
<dbReference type="PANTHER" id="PTHR13050:SF7">
    <property type="entry name" value="VESICLE TRANSPORT PROTEIN USE1"/>
    <property type="match status" value="1"/>
</dbReference>
<evidence type="ECO:0000256" key="2">
    <source>
        <dbReference type="ARBA" id="ARBA00007891"/>
    </source>
</evidence>
<evidence type="ECO:0000256" key="3">
    <source>
        <dbReference type="ARBA" id="ARBA00022448"/>
    </source>
</evidence>
<evidence type="ECO:0000256" key="12">
    <source>
        <dbReference type="SAM" id="Phobius"/>
    </source>
</evidence>
<keyword evidence="3" id="KW-0813">Transport</keyword>
<dbReference type="InterPro" id="IPR019150">
    <property type="entry name" value="Vesicle_transport_protein_Use1"/>
</dbReference>
<feature type="region of interest" description="Disordered" evidence="11">
    <location>
        <begin position="99"/>
        <end position="158"/>
    </location>
</feature>
<proteinExistence type="inferred from homology"/>
<evidence type="ECO:0000256" key="1">
    <source>
        <dbReference type="ARBA" id="ARBA00004163"/>
    </source>
</evidence>
<comment type="caution">
    <text evidence="13">The sequence shown here is derived from an EMBL/GenBank/DDBJ whole genome shotgun (WGS) entry which is preliminary data.</text>
</comment>
<comment type="similarity">
    <text evidence="2">Belongs to the USE1 family.</text>
</comment>
<feature type="compositionally biased region" description="Pro residues" evidence="11">
    <location>
        <begin position="144"/>
        <end position="153"/>
    </location>
</feature>